<dbReference type="Proteomes" id="UP000322876">
    <property type="component" value="Unassembled WGS sequence"/>
</dbReference>
<evidence type="ECO:0000313" key="3">
    <source>
        <dbReference type="EMBL" id="KAA0257854.1"/>
    </source>
</evidence>
<evidence type="ECO:0000256" key="1">
    <source>
        <dbReference type="SAM" id="Coils"/>
    </source>
</evidence>
<feature type="transmembrane region" description="Helical" evidence="2">
    <location>
        <begin position="20"/>
        <end position="38"/>
    </location>
</feature>
<keyword evidence="2" id="KW-1133">Transmembrane helix</keyword>
<evidence type="ECO:0000313" key="4">
    <source>
        <dbReference type="Proteomes" id="UP000322876"/>
    </source>
</evidence>
<name>A0A5A8F311_9BACT</name>
<evidence type="ECO:0008006" key="5">
    <source>
        <dbReference type="Google" id="ProtNLM"/>
    </source>
</evidence>
<dbReference type="AlphaFoldDB" id="A0A5A8F311"/>
<organism evidence="3 4">
    <name type="scientific">Deferribacter autotrophicus</name>
    <dbReference type="NCBI Taxonomy" id="500465"/>
    <lineage>
        <taxon>Bacteria</taxon>
        <taxon>Pseudomonadati</taxon>
        <taxon>Deferribacterota</taxon>
        <taxon>Deferribacteres</taxon>
        <taxon>Deferribacterales</taxon>
        <taxon>Deferribacteraceae</taxon>
        <taxon>Deferribacter</taxon>
    </lineage>
</organism>
<keyword evidence="1" id="KW-0175">Coiled coil</keyword>
<sequence>MSKIIVLTYKTFEEIFLKKYLIGVFVISLVFGVITVKVKNIELGYEINRLKKESLEKEIKIESLERKISKIKSTANLLKKSKELNLELPEFNRVFYVE</sequence>
<gene>
    <name evidence="3" type="ORF">FHQ18_08925</name>
</gene>
<reference evidence="3 4" key="1">
    <citation type="submission" date="2019-06" db="EMBL/GenBank/DDBJ databases">
        <title>Genomic insights into carbon and energy metabolism of Deferribacter autotrophicus revealed new metabolic traits in the phylum Deferribacteres.</title>
        <authorList>
            <person name="Slobodkin A.I."/>
            <person name="Slobodkina G.B."/>
            <person name="Allioux M."/>
            <person name="Alain K."/>
            <person name="Jebbar M."/>
            <person name="Shadrin V."/>
            <person name="Kublanov I.V."/>
            <person name="Toshchakov S.V."/>
            <person name="Bonch-Osmolovskaya E.A."/>
        </authorList>
    </citation>
    <scope>NUCLEOTIDE SEQUENCE [LARGE SCALE GENOMIC DNA]</scope>
    <source>
        <strain evidence="3 4">SL50</strain>
    </source>
</reference>
<keyword evidence="2" id="KW-0812">Transmembrane</keyword>
<dbReference type="EMBL" id="VFJB01000006">
    <property type="protein sequence ID" value="KAA0257854.1"/>
    <property type="molecule type" value="Genomic_DNA"/>
</dbReference>
<evidence type="ECO:0000256" key="2">
    <source>
        <dbReference type="SAM" id="Phobius"/>
    </source>
</evidence>
<protein>
    <recommendedName>
        <fullName evidence="5">Cell division protein FtsL</fullName>
    </recommendedName>
</protein>
<proteinExistence type="predicted"/>
<feature type="coiled-coil region" evidence="1">
    <location>
        <begin position="47"/>
        <end position="81"/>
    </location>
</feature>
<dbReference type="RefSeq" id="WP_149266827.1">
    <property type="nucleotide sequence ID" value="NZ_VFJB01000006.1"/>
</dbReference>
<keyword evidence="4" id="KW-1185">Reference proteome</keyword>
<keyword evidence="2" id="KW-0472">Membrane</keyword>
<accession>A0A5A8F311</accession>
<comment type="caution">
    <text evidence="3">The sequence shown here is derived from an EMBL/GenBank/DDBJ whole genome shotgun (WGS) entry which is preliminary data.</text>
</comment>